<keyword evidence="2" id="KW-1185">Reference proteome</keyword>
<organism evidence="1 2">
    <name type="scientific">Marseillevirus marseillevirus</name>
    <name type="common">GBM</name>
    <dbReference type="NCBI Taxonomy" id="694581"/>
    <lineage>
        <taxon>Viruses</taxon>
        <taxon>Varidnaviria</taxon>
        <taxon>Bamfordvirae</taxon>
        <taxon>Nucleocytoviricota</taxon>
        <taxon>Megaviricetes</taxon>
        <taxon>Pimascovirales</taxon>
        <taxon>Pimascovirales incertae sedis</taxon>
        <taxon>Marseilleviridae</taxon>
        <taxon>Marseillevirus</taxon>
        <taxon>Marseillevirus massiliense</taxon>
    </lineage>
</organism>
<gene>
    <name evidence="1" type="ORF">MAR_ORF389</name>
</gene>
<dbReference type="EMBL" id="GU071086">
    <property type="protein sequence ID" value="ADB04152.1"/>
    <property type="molecule type" value="Genomic_DNA"/>
</dbReference>
<dbReference type="RefSeq" id="YP_003407114.1">
    <property type="nucleotide sequence ID" value="NC_013756.1"/>
</dbReference>
<protein>
    <submittedName>
        <fullName evidence="1">Uncharacterized protein</fullName>
    </submittedName>
</protein>
<evidence type="ECO:0000313" key="1">
    <source>
        <dbReference type="EMBL" id="ADB04152.1"/>
    </source>
</evidence>
<dbReference type="GeneID" id="8746626"/>
<sequence>MKMENSLWENIEEAPGSIPLPNEMNWNFGDGPLWEEPQKETLWEEGVAFREQSIEDYVHRESLEES</sequence>
<dbReference type="Proteomes" id="UP000029780">
    <property type="component" value="Segment"/>
</dbReference>
<proteinExistence type="predicted"/>
<evidence type="ECO:0000313" key="2">
    <source>
        <dbReference type="Proteomes" id="UP000029780"/>
    </source>
</evidence>
<reference evidence="1 2" key="1">
    <citation type="journal article" date="2009" name="Proc. Natl. Acad. Sci. U.S.A.">
        <title>Giant Marseillevirus highlights the role of amoebae as a melting pot in emergence of chimeric microorganisms.</title>
        <authorList>
            <person name="Boyer M."/>
            <person name="Yutin N."/>
            <person name="Pagnier I."/>
            <person name="Barrassi L."/>
            <person name="Fournous G."/>
            <person name="Espinosa L."/>
            <person name="Robert C."/>
            <person name="Azza S."/>
            <person name="Sun S."/>
            <person name="Rossmann M.G."/>
            <person name="Suzan-Monti M."/>
            <person name="La Scola B."/>
            <person name="Koonin E.V."/>
            <person name="Raoult D."/>
        </authorList>
    </citation>
    <scope>NUCLEOTIDE SEQUENCE [LARGE SCALE GENOMIC DNA]</scope>
    <source>
        <strain evidence="1 2">T19</strain>
    </source>
</reference>
<dbReference type="KEGG" id="vg:8746626"/>
<name>D2XB25_GBMV</name>
<accession>D2XB25</accession>
<organismHost>
    <name type="scientific">Acanthamoeba</name>
    <dbReference type="NCBI Taxonomy" id="5754"/>
</organismHost>